<dbReference type="InterPro" id="IPR039680">
    <property type="entry name" value="PLEKHB1/2"/>
</dbReference>
<dbReference type="PANTHER" id="PTHR14309">
    <property type="entry name" value="EXPRESSED PROTEIN"/>
    <property type="match status" value="1"/>
</dbReference>
<name>A9UWX3_MONBE</name>
<dbReference type="Proteomes" id="UP000001357">
    <property type="component" value="Unassembled WGS sequence"/>
</dbReference>
<dbReference type="PROSITE" id="PS50003">
    <property type="entry name" value="PH_DOMAIN"/>
    <property type="match status" value="1"/>
</dbReference>
<dbReference type="EMBL" id="CH991548">
    <property type="protein sequence ID" value="EDQ90291.1"/>
    <property type="molecule type" value="Genomic_DNA"/>
</dbReference>
<evidence type="ECO:0000259" key="3">
    <source>
        <dbReference type="PROSITE" id="PS50003"/>
    </source>
</evidence>
<proteinExistence type="predicted"/>
<accession>A9UWX3</accession>
<dbReference type="InParanoid" id="A9UWX3"/>
<dbReference type="RefSeq" id="XP_001745058.1">
    <property type="nucleotide sequence ID" value="XM_001745006.1"/>
</dbReference>
<dbReference type="InterPro" id="IPR027417">
    <property type="entry name" value="P-loop_NTPase"/>
</dbReference>
<dbReference type="Gene3D" id="3.40.50.300">
    <property type="entry name" value="P-loop containing nucleotide triphosphate hydrolases"/>
    <property type="match status" value="1"/>
</dbReference>
<protein>
    <recommendedName>
        <fullName evidence="3">PH domain-containing protein</fullName>
    </recommendedName>
</protein>
<dbReference type="SUPFAM" id="SSF50729">
    <property type="entry name" value="PH domain-like"/>
    <property type="match status" value="1"/>
</dbReference>
<dbReference type="GeneID" id="5890213"/>
<dbReference type="InterPro" id="IPR011993">
    <property type="entry name" value="PH-like_dom_sf"/>
</dbReference>
<dbReference type="Gene3D" id="2.30.29.30">
    <property type="entry name" value="Pleckstrin-homology domain (PH domain)/Phosphotyrosine-binding domain (PTB)"/>
    <property type="match status" value="1"/>
</dbReference>
<dbReference type="KEGG" id="mbr:MONBRDRAFT_7420"/>
<keyword evidence="5" id="KW-1185">Reference proteome</keyword>
<dbReference type="FunFam" id="2.30.29.30:FF:000286">
    <property type="entry name" value="PH-protein kinase domain containing protein"/>
    <property type="match status" value="1"/>
</dbReference>
<evidence type="ECO:0000256" key="2">
    <source>
        <dbReference type="ARBA" id="ARBA00023136"/>
    </source>
</evidence>
<keyword evidence="2" id="KW-0472">Membrane</keyword>
<dbReference type="GO" id="GO:0016020">
    <property type="term" value="C:membrane"/>
    <property type="evidence" value="ECO:0000318"/>
    <property type="project" value="GO_Central"/>
</dbReference>
<dbReference type="AlphaFoldDB" id="A9UWX3"/>
<dbReference type="SMART" id="SM00233">
    <property type="entry name" value="PH"/>
    <property type="match status" value="1"/>
</dbReference>
<dbReference type="STRING" id="81824.A9UWX3"/>
<gene>
    <name evidence="4" type="ORF">MONBRDRAFT_7420</name>
</gene>
<dbReference type="GO" id="GO:0045595">
    <property type="term" value="P:regulation of cell differentiation"/>
    <property type="evidence" value="ECO:0000318"/>
    <property type="project" value="GO_Central"/>
</dbReference>
<evidence type="ECO:0000313" key="4">
    <source>
        <dbReference type="EMBL" id="EDQ90291.1"/>
    </source>
</evidence>
<sequence>MAAYDFRIVLGILGDADSGKTKLFDNLQANLVPEAPTSRGALGCTAYLCCNDKGRTVMLTLRDYSEQAFREIRRGNQETIASVFECDGFLVLCNPKQQRCLENLNTWFDLIKAHAHPSAAVWSMIVASHAEEKNLATPLEKVQAWASERGCVFGRHERRMPPAFQGSLLQLFSKIVSLDNFPILRRGYCAKQGSFFKTWRRRFFVLEDTGKLRYYDKTVSARSLKGEIDLKTATAVLDGDACNVIWPAGADMTTVFGIVTPKRTYFLITEDTVACTGWKRDILKIIQGN</sequence>
<organism evidence="4 5">
    <name type="scientific">Monosiga brevicollis</name>
    <name type="common">Choanoflagellate</name>
    <dbReference type="NCBI Taxonomy" id="81824"/>
    <lineage>
        <taxon>Eukaryota</taxon>
        <taxon>Choanoflagellata</taxon>
        <taxon>Craspedida</taxon>
        <taxon>Salpingoecidae</taxon>
        <taxon>Monosiga</taxon>
    </lineage>
</organism>
<dbReference type="Pfam" id="PF00169">
    <property type="entry name" value="PH"/>
    <property type="match status" value="1"/>
</dbReference>
<dbReference type="PANTHER" id="PTHR14309:SF10">
    <property type="entry name" value="PH DOMAIN-CONTAINING PROTEIN"/>
    <property type="match status" value="1"/>
</dbReference>
<feature type="domain" description="PH" evidence="3">
    <location>
        <begin position="182"/>
        <end position="287"/>
    </location>
</feature>
<dbReference type="InterPro" id="IPR001849">
    <property type="entry name" value="PH_domain"/>
</dbReference>
<reference evidence="4 5" key="1">
    <citation type="journal article" date="2008" name="Nature">
        <title>The genome of the choanoflagellate Monosiga brevicollis and the origin of metazoans.</title>
        <authorList>
            <consortium name="JGI Sequencing"/>
            <person name="King N."/>
            <person name="Westbrook M.J."/>
            <person name="Young S.L."/>
            <person name="Kuo A."/>
            <person name="Abedin M."/>
            <person name="Chapman J."/>
            <person name="Fairclough S."/>
            <person name="Hellsten U."/>
            <person name="Isogai Y."/>
            <person name="Letunic I."/>
            <person name="Marr M."/>
            <person name="Pincus D."/>
            <person name="Putnam N."/>
            <person name="Rokas A."/>
            <person name="Wright K.J."/>
            <person name="Zuzow R."/>
            <person name="Dirks W."/>
            <person name="Good M."/>
            <person name="Goodstein D."/>
            <person name="Lemons D."/>
            <person name="Li W."/>
            <person name="Lyons J.B."/>
            <person name="Morris A."/>
            <person name="Nichols S."/>
            <person name="Richter D.J."/>
            <person name="Salamov A."/>
            <person name="Bork P."/>
            <person name="Lim W.A."/>
            <person name="Manning G."/>
            <person name="Miller W.T."/>
            <person name="McGinnis W."/>
            <person name="Shapiro H."/>
            <person name="Tjian R."/>
            <person name="Grigoriev I.V."/>
            <person name="Rokhsar D."/>
        </authorList>
    </citation>
    <scope>NUCLEOTIDE SEQUENCE [LARGE SCALE GENOMIC DNA]</scope>
    <source>
        <strain evidence="5">MX1 / ATCC 50154</strain>
    </source>
</reference>
<comment type="subcellular location">
    <subcellularLocation>
        <location evidence="1">Membrane</location>
    </subcellularLocation>
</comment>
<evidence type="ECO:0000313" key="5">
    <source>
        <dbReference type="Proteomes" id="UP000001357"/>
    </source>
</evidence>
<dbReference type="SUPFAM" id="SSF52540">
    <property type="entry name" value="P-loop containing nucleoside triphosphate hydrolases"/>
    <property type="match status" value="1"/>
</dbReference>
<evidence type="ECO:0000256" key="1">
    <source>
        <dbReference type="ARBA" id="ARBA00004370"/>
    </source>
</evidence>